<dbReference type="InterPro" id="IPR012373">
    <property type="entry name" value="Ferrdict_sens_TM"/>
</dbReference>
<proteinExistence type="predicted"/>
<feature type="transmembrane region" description="Helical" evidence="1">
    <location>
        <begin position="130"/>
        <end position="149"/>
    </location>
</feature>
<dbReference type="Pfam" id="PF16344">
    <property type="entry name" value="FecR_C"/>
    <property type="match status" value="1"/>
</dbReference>
<dbReference type="Proteomes" id="UP001302374">
    <property type="component" value="Chromosome"/>
</dbReference>
<organism evidence="4 5">
    <name type="scientific">Butyricimonas paravirosa</name>
    <dbReference type="NCBI Taxonomy" id="1472417"/>
    <lineage>
        <taxon>Bacteria</taxon>
        <taxon>Pseudomonadati</taxon>
        <taxon>Bacteroidota</taxon>
        <taxon>Bacteroidia</taxon>
        <taxon>Bacteroidales</taxon>
        <taxon>Odoribacteraceae</taxon>
        <taxon>Butyricimonas</taxon>
    </lineage>
</organism>
<dbReference type="EMBL" id="CP043839">
    <property type="protein sequence ID" value="WOF12630.1"/>
    <property type="molecule type" value="Genomic_DNA"/>
</dbReference>
<dbReference type="InterPro" id="IPR006860">
    <property type="entry name" value="FecR"/>
</dbReference>
<dbReference type="Gene3D" id="2.60.120.1440">
    <property type="match status" value="1"/>
</dbReference>
<protein>
    <submittedName>
        <fullName evidence="4">DUF4974 domain-containing protein</fullName>
    </submittedName>
</protein>
<evidence type="ECO:0000259" key="3">
    <source>
        <dbReference type="Pfam" id="PF16344"/>
    </source>
</evidence>
<dbReference type="Pfam" id="PF04773">
    <property type="entry name" value="FecR"/>
    <property type="match status" value="1"/>
</dbReference>
<keyword evidence="1" id="KW-0472">Membrane</keyword>
<dbReference type="InterPro" id="IPR032508">
    <property type="entry name" value="FecR_C"/>
</dbReference>
<evidence type="ECO:0000313" key="5">
    <source>
        <dbReference type="Proteomes" id="UP001302374"/>
    </source>
</evidence>
<keyword evidence="1" id="KW-0812">Transmembrane</keyword>
<evidence type="ECO:0000259" key="2">
    <source>
        <dbReference type="Pfam" id="PF04773"/>
    </source>
</evidence>
<accession>A0ABZ0FW21</accession>
<feature type="domain" description="FecR protein" evidence="2">
    <location>
        <begin position="233"/>
        <end position="327"/>
    </location>
</feature>
<gene>
    <name evidence="4" type="ORF">F1644_10315</name>
</gene>
<sequence>MLCMVLYIKEAEIHFFEFFLFPCNTKHGLVVSLVKIIEIMGELNSHQIARIILKMRYETATEEEKRVLEAWMKAGDGRQAIYDRIVSDESLREYRDLKAEFEGVTDYGKLQSDILGTLAKRNRQRKLQRISLWGGSVAAVLLVACLFVYKYVGESHPERMGEMQVAKIESEPIVQDKVILVLGDGKRVGMQGLHRDSLRLKSAVVVGAEAKLVYDTNTGQGAGDVSPEPEINKVITSTGGFYSLILSDGTRIWLNSESELEYPVFFGKGERRVKLVGEAFFEVTPDAARPFIVEANEIRTRVLGTSFNIKAYKDESDIYATLFTGKVAVEPLADTTRKVILQPGKQAGWDVQARKLSVREVNLDRVMAWKEGMFMFNKENIEVVTRQIERWYGVKFIYQVKDRNQYTFNGYFSKDETLESILDAFTYTGGPKFRKEGDTVYVADPL</sequence>
<evidence type="ECO:0000256" key="1">
    <source>
        <dbReference type="SAM" id="Phobius"/>
    </source>
</evidence>
<keyword evidence="5" id="KW-1185">Reference proteome</keyword>
<dbReference type="PANTHER" id="PTHR30273:SF2">
    <property type="entry name" value="PROTEIN FECR"/>
    <property type="match status" value="1"/>
</dbReference>
<evidence type="ECO:0000313" key="4">
    <source>
        <dbReference type="EMBL" id="WOF12630.1"/>
    </source>
</evidence>
<name>A0ABZ0FW21_9BACT</name>
<feature type="domain" description="Protein FecR C-terminal" evidence="3">
    <location>
        <begin position="374"/>
        <end position="442"/>
    </location>
</feature>
<dbReference type="Gene3D" id="3.55.50.30">
    <property type="match status" value="1"/>
</dbReference>
<reference evidence="4 5" key="1">
    <citation type="submission" date="2019-09" db="EMBL/GenBank/DDBJ databases">
        <title>Butyricimonas paravirosa DSM 105722 (=214-4 = JCM 18677 = CCUG 65563).</title>
        <authorList>
            <person name="Le Roy T."/>
            <person name="Cani P.D."/>
        </authorList>
    </citation>
    <scope>NUCLEOTIDE SEQUENCE [LARGE SCALE GENOMIC DNA]</scope>
    <source>
        <strain evidence="4 5">DSM 105722</strain>
    </source>
</reference>
<dbReference type="PANTHER" id="PTHR30273">
    <property type="entry name" value="PERIPLASMIC SIGNAL SENSOR AND SIGMA FACTOR ACTIVATOR FECR-RELATED"/>
    <property type="match status" value="1"/>
</dbReference>
<keyword evidence="1" id="KW-1133">Transmembrane helix</keyword>